<dbReference type="EMBL" id="FOKI01000045">
    <property type="protein sequence ID" value="SFB40900.1"/>
    <property type="molecule type" value="Genomic_DNA"/>
</dbReference>
<dbReference type="AlphaFoldDB" id="A0A1I1AX33"/>
<dbReference type="Pfam" id="PF08921">
    <property type="entry name" value="DUF1904"/>
    <property type="match status" value="1"/>
</dbReference>
<organism evidence="1 2">
    <name type="scientific">Clostridium frigidicarnis</name>
    <dbReference type="NCBI Taxonomy" id="84698"/>
    <lineage>
        <taxon>Bacteria</taxon>
        <taxon>Bacillati</taxon>
        <taxon>Bacillota</taxon>
        <taxon>Clostridia</taxon>
        <taxon>Eubacteriales</taxon>
        <taxon>Clostridiaceae</taxon>
        <taxon>Clostridium</taxon>
    </lineage>
</organism>
<reference evidence="1 2" key="1">
    <citation type="submission" date="2016-10" db="EMBL/GenBank/DDBJ databases">
        <authorList>
            <person name="de Groot N.N."/>
        </authorList>
    </citation>
    <scope>NUCLEOTIDE SEQUENCE [LARGE SCALE GENOMIC DNA]</scope>
    <source>
        <strain evidence="1 2">DSM 12271</strain>
    </source>
</reference>
<name>A0A1I1AX33_9CLOT</name>
<evidence type="ECO:0000313" key="1">
    <source>
        <dbReference type="EMBL" id="SFB40900.1"/>
    </source>
</evidence>
<keyword evidence="2" id="KW-1185">Reference proteome</keyword>
<evidence type="ECO:0000313" key="2">
    <source>
        <dbReference type="Proteomes" id="UP000198619"/>
    </source>
</evidence>
<sequence>MPQIKARNIKPESLCNISKNLIDELQCLLDCPRDYFTIEVIHSTFIDDGKITNGYPYVEISWFDRGQEIQDKVAKIITSHLQKEGYKNVDVFFTLFEKNCYYENGEHF</sequence>
<dbReference type="STRING" id="84698.SAMN04488528_104520"/>
<dbReference type="RefSeq" id="WP_090042925.1">
    <property type="nucleotide sequence ID" value="NZ_FOKI01000045.1"/>
</dbReference>
<protein>
    <recommendedName>
        <fullName evidence="3">DUF1904 domain-containing protein</fullName>
    </recommendedName>
</protein>
<dbReference type="Gene3D" id="3.30.429.10">
    <property type="entry name" value="Macrophage Migration Inhibitory Factor"/>
    <property type="match status" value="1"/>
</dbReference>
<dbReference type="OrthoDB" id="5587545at2"/>
<evidence type="ECO:0008006" key="3">
    <source>
        <dbReference type="Google" id="ProtNLM"/>
    </source>
</evidence>
<dbReference type="InterPro" id="IPR015017">
    <property type="entry name" value="DUF1904"/>
</dbReference>
<proteinExistence type="predicted"/>
<dbReference type="InterPro" id="IPR014347">
    <property type="entry name" value="Tautomerase/MIF_sf"/>
</dbReference>
<dbReference type="Proteomes" id="UP000198619">
    <property type="component" value="Unassembled WGS sequence"/>
</dbReference>
<dbReference type="SUPFAM" id="SSF55331">
    <property type="entry name" value="Tautomerase/MIF"/>
    <property type="match status" value="1"/>
</dbReference>
<gene>
    <name evidence="1" type="ORF">SAMN04488528_104520</name>
</gene>
<accession>A0A1I1AX33</accession>